<feature type="transmembrane region" description="Helical" evidence="2">
    <location>
        <begin position="647"/>
        <end position="665"/>
    </location>
</feature>
<feature type="transmembrane region" description="Helical" evidence="2">
    <location>
        <begin position="260"/>
        <end position="278"/>
    </location>
</feature>
<feature type="transmembrane region" description="Helical" evidence="2">
    <location>
        <begin position="455"/>
        <end position="473"/>
    </location>
</feature>
<feature type="transmembrane region" description="Helical" evidence="2">
    <location>
        <begin position="103"/>
        <end position="129"/>
    </location>
</feature>
<feature type="transmembrane region" description="Helical" evidence="2">
    <location>
        <begin position="238"/>
        <end position="255"/>
    </location>
</feature>
<feature type="compositionally biased region" description="Low complexity" evidence="1">
    <location>
        <begin position="68"/>
        <end position="85"/>
    </location>
</feature>
<feature type="transmembrane region" description="Helical" evidence="2">
    <location>
        <begin position="396"/>
        <end position="413"/>
    </location>
</feature>
<feature type="transmembrane region" description="Helical" evidence="2">
    <location>
        <begin position="372"/>
        <end position="390"/>
    </location>
</feature>
<accession>A0A6J4T3K0</accession>
<dbReference type="EMBL" id="CADCVQ010000119">
    <property type="protein sequence ID" value="CAA9512531.1"/>
    <property type="molecule type" value="Genomic_DNA"/>
</dbReference>
<feature type="transmembrane region" description="Helical" evidence="2">
    <location>
        <begin position="671"/>
        <end position="691"/>
    </location>
</feature>
<organism evidence="3">
    <name type="scientific">uncultured Solirubrobacteraceae bacterium</name>
    <dbReference type="NCBI Taxonomy" id="1162706"/>
    <lineage>
        <taxon>Bacteria</taxon>
        <taxon>Bacillati</taxon>
        <taxon>Actinomycetota</taxon>
        <taxon>Thermoleophilia</taxon>
        <taxon>Solirubrobacterales</taxon>
        <taxon>Solirubrobacteraceae</taxon>
        <taxon>environmental samples</taxon>
    </lineage>
</organism>
<protein>
    <recommendedName>
        <fullName evidence="4">DUF2339 domain-containing protein</fullName>
    </recommendedName>
</protein>
<dbReference type="PANTHER" id="PTHR38434">
    <property type="entry name" value="BLL2549 PROTEIN"/>
    <property type="match status" value="1"/>
</dbReference>
<feature type="transmembrane region" description="Helical" evidence="2">
    <location>
        <begin position="508"/>
        <end position="525"/>
    </location>
</feature>
<feature type="transmembrane region" description="Helical" evidence="2">
    <location>
        <begin position="532"/>
        <end position="550"/>
    </location>
</feature>
<name>A0A6J4T3K0_9ACTN</name>
<keyword evidence="2" id="KW-0472">Membrane</keyword>
<feature type="compositionally biased region" description="Pro residues" evidence="1">
    <location>
        <begin position="50"/>
        <end position="62"/>
    </location>
</feature>
<dbReference type="InterPro" id="IPR019286">
    <property type="entry name" value="DUF2339_TM"/>
</dbReference>
<keyword evidence="2" id="KW-1133">Transmembrane helix</keyword>
<dbReference type="AlphaFoldDB" id="A0A6J4T3K0"/>
<feature type="transmembrane region" description="Helical" evidence="2">
    <location>
        <begin position="562"/>
        <end position="580"/>
    </location>
</feature>
<feature type="transmembrane region" description="Helical" evidence="2">
    <location>
        <begin position="190"/>
        <end position="208"/>
    </location>
</feature>
<keyword evidence="2" id="KW-0812">Transmembrane</keyword>
<feature type="transmembrane region" description="Helical" evidence="2">
    <location>
        <begin position="485"/>
        <end position="502"/>
    </location>
</feature>
<feature type="transmembrane region" description="Helical" evidence="2">
    <location>
        <begin position="284"/>
        <end position="307"/>
    </location>
</feature>
<feature type="transmembrane region" description="Helical" evidence="2">
    <location>
        <begin position="425"/>
        <end position="443"/>
    </location>
</feature>
<evidence type="ECO:0000313" key="3">
    <source>
        <dbReference type="EMBL" id="CAA9512531.1"/>
    </source>
</evidence>
<dbReference type="Pfam" id="PF10101">
    <property type="entry name" value="DUF2339"/>
    <property type="match status" value="1"/>
</dbReference>
<feature type="transmembrane region" description="Helical" evidence="2">
    <location>
        <begin position="343"/>
        <end position="360"/>
    </location>
</feature>
<dbReference type="PANTHER" id="PTHR38434:SF1">
    <property type="entry name" value="BLL2549 PROTEIN"/>
    <property type="match status" value="1"/>
</dbReference>
<feature type="transmembrane region" description="Helical" evidence="2">
    <location>
        <begin position="319"/>
        <end position="337"/>
    </location>
</feature>
<feature type="transmembrane region" description="Helical" evidence="2">
    <location>
        <begin position="592"/>
        <end position="614"/>
    </location>
</feature>
<sequence length="710" mass="71178">MSGIDRARLEALERTTQALATRLEVVEARTLPATAAAAWPAPSPSAPAAPVALPYPPAPPTPEGRSSTAPPVHGPAAPAATAAAPATSAGRAPSLEDLLGGRVLAWAGGLAVLVGIALLLAIAVSNGWIGEGARTLLAGSFSLALIAGGVWLQERRSRSDAALAAVAAGVSGLFVTVAVGGPVYGVLPAAVAHALALGAGALAAAVAVRWQSRGMGALGIVGALLAPVLAGAPAEGSTLALLWLAGLSGVAVVVWQRWNWLSFAVFAVASAQWSWWLASSSPSHAAALLVLTAFGALNVGAAVGFELRVPAARLRISSALLLSFNALVLALAGWWALDGAVLSQVWLVALAAAHIAVGLATRSTRIARELRLLSLTLGVVLADVAVATILEGAVLAAAWALATAGFALLARGIIARRKGEHDELLVGLGLGGHLLLSATQALTQAPPDALAAGDPIALSGHLAIAATAAAAFVAGRFADDIRPQWRAALDGVAMAGVAYLLMVTLDGALLAAAFAAQALALGTIAARVRDDVAACGAGAFLALGLGHALAYEAPPTALVDGLPSIAAAALAFGAATFVALRGAQLFARGRTALAATGALALLYLASTAVVTVAGDDLGQLLLSGLWATTGLVGLVVGLVRDERTLRLGSLALLGTTIGKVFLYDLAALESLYRVGSFIALGLLLLLAAGLWQRMRPRPLPDLRTAPPGLH</sequence>
<evidence type="ECO:0000256" key="1">
    <source>
        <dbReference type="SAM" id="MobiDB-lite"/>
    </source>
</evidence>
<feature type="transmembrane region" description="Helical" evidence="2">
    <location>
        <begin position="161"/>
        <end position="184"/>
    </location>
</feature>
<evidence type="ECO:0008006" key="4">
    <source>
        <dbReference type="Google" id="ProtNLM"/>
    </source>
</evidence>
<feature type="region of interest" description="Disordered" evidence="1">
    <location>
        <begin position="50"/>
        <end position="85"/>
    </location>
</feature>
<feature type="transmembrane region" description="Helical" evidence="2">
    <location>
        <begin position="620"/>
        <end position="640"/>
    </location>
</feature>
<proteinExistence type="predicted"/>
<gene>
    <name evidence="3" type="ORF">AVDCRST_MAG67-2874</name>
</gene>
<feature type="transmembrane region" description="Helical" evidence="2">
    <location>
        <begin position="135"/>
        <end position="152"/>
    </location>
</feature>
<evidence type="ECO:0000256" key="2">
    <source>
        <dbReference type="SAM" id="Phobius"/>
    </source>
</evidence>
<reference evidence="3" key="1">
    <citation type="submission" date="2020-02" db="EMBL/GenBank/DDBJ databases">
        <authorList>
            <person name="Meier V. D."/>
        </authorList>
    </citation>
    <scope>NUCLEOTIDE SEQUENCE</scope>
    <source>
        <strain evidence="3">AVDCRST_MAG67</strain>
    </source>
</reference>
<feature type="transmembrane region" description="Helical" evidence="2">
    <location>
        <begin position="215"/>
        <end position="232"/>
    </location>
</feature>